<keyword evidence="6" id="KW-1185">Reference proteome</keyword>
<dbReference type="NCBIfam" id="TIGR00685">
    <property type="entry name" value="T6PP"/>
    <property type="match status" value="1"/>
</dbReference>
<gene>
    <name evidence="5" type="ORF">DCAR_0934594</name>
</gene>
<evidence type="ECO:0000256" key="3">
    <source>
        <dbReference type="ARBA" id="ARBA00022676"/>
    </source>
</evidence>
<dbReference type="Gene3D" id="3.40.50.2000">
    <property type="entry name" value="Glycogen Phosphorylase B"/>
    <property type="match status" value="2"/>
</dbReference>
<dbReference type="NCBIfam" id="TIGR01484">
    <property type="entry name" value="HAD-SF-IIB"/>
    <property type="match status" value="1"/>
</dbReference>
<proteinExistence type="inferred from homology"/>
<dbReference type="Pfam" id="PF00982">
    <property type="entry name" value="Glyco_transf_20"/>
    <property type="match status" value="1"/>
</dbReference>
<dbReference type="Proteomes" id="UP000077755">
    <property type="component" value="Chromosome 9"/>
</dbReference>
<dbReference type="InterPro" id="IPR006379">
    <property type="entry name" value="HAD-SF_hydro_IIB"/>
</dbReference>
<dbReference type="InterPro" id="IPR023214">
    <property type="entry name" value="HAD_sf"/>
</dbReference>
<reference evidence="5" key="2">
    <citation type="submission" date="2022-03" db="EMBL/GenBank/DDBJ databases">
        <title>Draft title - Genomic analysis of global carrot germplasm unveils the trajectory of domestication and the origin of high carotenoid orange carrot.</title>
        <authorList>
            <person name="Iorizzo M."/>
            <person name="Ellison S."/>
            <person name="Senalik D."/>
            <person name="Macko-Podgorni A."/>
            <person name="Grzebelus D."/>
            <person name="Bostan H."/>
            <person name="Rolling W."/>
            <person name="Curaba J."/>
            <person name="Simon P."/>
        </authorList>
    </citation>
    <scope>NUCLEOTIDE SEQUENCE</scope>
    <source>
        <tissue evidence="5">Leaf</tissue>
    </source>
</reference>
<dbReference type="SUPFAM" id="SSF53756">
    <property type="entry name" value="UDP-Glycosyltransferase/glycogen phosphorylase"/>
    <property type="match status" value="1"/>
</dbReference>
<dbReference type="SUPFAM" id="SSF56784">
    <property type="entry name" value="HAD-like"/>
    <property type="match status" value="1"/>
</dbReference>
<dbReference type="InterPro" id="IPR003337">
    <property type="entry name" value="Trehalose_PPase"/>
</dbReference>
<dbReference type="EMBL" id="CP093351">
    <property type="protein sequence ID" value="WOH15060.1"/>
    <property type="molecule type" value="Genomic_DNA"/>
</dbReference>
<dbReference type="Gene3D" id="3.40.50.1000">
    <property type="entry name" value="HAD superfamily/HAD-like"/>
    <property type="match status" value="1"/>
</dbReference>
<keyword evidence="4" id="KW-0808">Transferase</keyword>
<keyword evidence="3" id="KW-0328">Glycosyltransferase</keyword>
<dbReference type="GO" id="GO:0004805">
    <property type="term" value="F:trehalose-phosphatase activity"/>
    <property type="evidence" value="ECO:0007669"/>
    <property type="project" value="TreeGrafter"/>
</dbReference>
<evidence type="ECO:0000256" key="2">
    <source>
        <dbReference type="ARBA" id="ARBA00006330"/>
    </source>
</evidence>
<dbReference type="FunFam" id="3.40.50.1000:FF:000054">
    <property type="entry name" value="alpha,alpha-trehalose-phosphate synthase [UDP-forming] 6"/>
    <property type="match status" value="1"/>
</dbReference>
<dbReference type="AlphaFoldDB" id="A0AAF0XVQ5"/>
<dbReference type="InterPro" id="IPR001830">
    <property type="entry name" value="Glyco_trans_20"/>
</dbReference>
<comment type="similarity">
    <text evidence="2">In the C-terminal section; belongs to the trehalose phosphatase family.</text>
</comment>
<dbReference type="GO" id="GO:0005829">
    <property type="term" value="C:cytosol"/>
    <property type="evidence" value="ECO:0007669"/>
    <property type="project" value="TreeGrafter"/>
</dbReference>
<protein>
    <submittedName>
        <fullName evidence="5">Uncharacterized protein</fullName>
    </submittedName>
</protein>
<sequence length="781" mass="88550">MDTSSHMNFANLAFRDLNRTNPCIIYVDSDGTSSTTVRIIIVSNMLPLHAQKDGETEGLSFNYDEDFHLIQWFFYVGSLNADIDVNEHEVVVERLMDDFNCVHTFLANELFSEFYHGFCKYHRQPIFHYMLPMCGKHGDQFDQGLWQAYISANKILADKVLEVANPETNYILIHDYHLMAVLVFLRNKPYRAKLGFFLQSPFLASAEIYRTLPVSADILRILLNCDLIGFHTFDFARHLLSCCSRMLGLEYESKRGQIGLDYSGRTVYIKILPLGIHLGKVEKFKEFEGKFKGKHVIVGVDDMNLFKAISLKLLAFQQLLRKYENLRAIVVLLQIINPERSSGEDIEEVRREKYGTANRINQIYGSCGHQLVSLIDRPVDQCEKNACYAASECCIVNAVRDGMTLVLHMYIICGQGSSTVDEASGIMSYFPRTSVLIIYEYVGCSPSLSGAIRINSWDISSLAEAMHSAVTMDNSLRQLRHEQNYSYVQSHDVAYMARSFLHSMERACLDHYNYQCWGLGFSFTFKVAALSLGFQKLFFESIVPAYKKTNRRAVFLDFDGTLVPHSSTKKNLSSEVVTALNTLCDDPKNTVFIVSGRGRSSLTEWLDPCEGLGLAAEHGYFIRWKKTSEWQSSLVVDLEWKVAVERIMNLYVEATDGSTIEVKESVLVWHHQDADHDFGSLQAKDLSDHLKHVIANEPAVVAKGKNIVEVKPQMKICTTLKIVSSMVVLAVPEIFFCTVEQKPSKAKYFVDDTFKVQKLLQWLANVSSTQPSSAENPPSIP</sequence>
<evidence type="ECO:0000313" key="6">
    <source>
        <dbReference type="Proteomes" id="UP000077755"/>
    </source>
</evidence>
<evidence type="ECO:0000313" key="5">
    <source>
        <dbReference type="EMBL" id="WOH15060.1"/>
    </source>
</evidence>
<name>A0AAF0XVQ5_DAUCS</name>
<organism evidence="5 6">
    <name type="scientific">Daucus carota subsp. sativus</name>
    <name type="common">Carrot</name>
    <dbReference type="NCBI Taxonomy" id="79200"/>
    <lineage>
        <taxon>Eukaryota</taxon>
        <taxon>Viridiplantae</taxon>
        <taxon>Streptophyta</taxon>
        <taxon>Embryophyta</taxon>
        <taxon>Tracheophyta</taxon>
        <taxon>Spermatophyta</taxon>
        <taxon>Magnoliopsida</taxon>
        <taxon>eudicotyledons</taxon>
        <taxon>Gunneridae</taxon>
        <taxon>Pentapetalae</taxon>
        <taxon>asterids</taxon>
        <taxon>campanulids</taxon>
        <taxon>Apiales</taxon>
        <taxon>Apiaceae</taxon>
        <taxon>Apioideae</taxon>
        <taxon>Scandiceae</taxon>
        <taxon>Daucinae</taxon>
        <taxon>Daucus</taxon>
        <taxon>Daucus sect. Daucus</taxon>
    </lineage>
</organism>
<dbReference type="PANTHER" id="PTHR10788">
    <property type="entry name" value="TREHALOSE-6-PHOSPHATE SYNTHASE"/>
    <property type="match status" value="1"/>
</dbReference>
<comment type="similarity">
    <text evidence="1">In the N-terminal section; belongs to the glycosyltransferase 20 family.</text>
</comment>
<dbReference type="Pfam" id="PF02358">
    <property type="entry name" value="Trehalose_PPase"/>
    <property type="match status" value="1"/>
</dbReference>
<accession>A0AAF0XVQ5</accession>
<dbReference type="FunFam" id="3.40.50.2000:FF:000079">
    <property type="entry name" value="Trehalose-6-phosphate synthase 8"/>
    <property type="match status" value="1"/>
</dbReference>
<dbReference type="CDD" id="cd03788">
    <property type="entry name" value="GT20_TPS"/>
    <property type="match status" value="1"/>
</dbReference>
<dbReference type="InterPro" id="IPR036412">
    <property type="entry name" value="HAD-like_sf"/>
</dbReference>
<evidence type="ECO:0000256" key="4">
    <source>
        <dbReference type="ARBA" id="ARBA00022679"/>
    </source>
</evidence>
<dbReference type="FunFam" id="3.40.50.2000:FF:000010">
    <property type="entry name" value="Alpha,alpha-trehalose-phosphate synthase"/>
    <property type="match status" value="1"/>
</dbReference>
<dbReference type="GO" id="GO:0016757">
    <property type="term" value="F:glycosyltransferase activity"/>
    <property type="evidence" value="ECO:0007669"/>
    <property type="project" value="UniProtKB-KW"/>
</dbReference>
<reference evidence="5" key="1">
    <citation type="journal article" date="2016" name="Nat. Genet.">
        <title>A high-quality carrot genome assembly provides new insights into carotenoid accumulation and asterid genome evolution.</title>
        <authorList>
            <person name="Iorizzo M."/>
            <person name="Ellison S."/>
            <person name="Senalik D."/>
            <person name="Zeng P."/>
            <person name="Satapoomin P."/>
            <person name="Huang J."/>
            <person name="Bowman M."/>
            <person name="Iovene M."/>
            <person name="Sanseverino W."/>
            <person name="Cavagnaro P."/>
            <person name="Yildiz M."/>
            <person name="Macko-Podgorni A."/>
            <person name="Moranska E."/>
            <person name="Grzebelus E."/>
            <person name="Grzebelus D."/>
            <person name="Ashrafi H."/>
            <person name="Zheng Z."/>
            <person name="Cheng S."/>
            <person name="Spooner D."/>
            <person name="Van Deynze A."/>
            <person name="Simon P."/>
        </authorList>
    </citation>
    <scope>NUCLEOTIDE SEQUENCE</scope>
    <source>
        <tissue evidence="5">Leaf</tissue>
    </source>
</reference>
<evidence type="ECO:0000256" key="1">
    <source>
        <dbReference type="ARBA" id="ARBA00005409"/>
    </source>
</evidence>
<dbReference type="GO" id="GO:0005992">
    <property type="term" value="P:trehalose biosynthetic process"/>
    <property type="evidence" value="ECO:0007669"/>
    <property type="project" value="InterPro"/>
</dbReference>
<dbReference type="PANTHER" id="PTHR10788:SF14">
    <property type="entry name" value="ALPHA,ALPHA-TREHALOSE-PHOSPHATE SYNTHASE [UDP-FORMING] 9-RELATED"/>
    <property type="match status" value="1"/>
</dbReference>